<sequence length="347" mass="38759">MKRMSRLRFLLAAAVTLCGTAVSTFAAETLHIYNWADYVSPDLVTRFEKENDCKVVIDTFDSNETMFAKIKAGGAGYDLIFPTSYMVKAMEQEGMLASIDKSQVPNLKNVDPEALTKVYDTKMAHSVPYTMGYAVIAYRKDKLKDVEPSWAVFARTDLKKRATLFDDMRETIGAALKQLGYSLNTRDEKQLAEARDLVIKWKKNIAKFDNEGYKAGLDSGEFILVQGYSGDLFQVAQENEKVAIAIPKEGVSIGCDQMVIPKNAPQPQLAHKFINFLLDAEVSAENMEWMGYLCPNKEGLKKVSEDFLKNPAVSIPDAIKAKSEVIEELGADLAKYTKVWDEIKAAK</sequence>
<evidence type="ECO:0000313" key="7">
    <source>
        <dbReference type="EMBL" id="RBP40309.1"/>
    </source>
</evidence>
<dbReference type="CDD" id="cd13590">
    <property type="entry name" value="PBP2_PotD_PotF_like"/>
    <property type="match status" value="1"/>
</dbReference>
<evidence type="ECO:0000256" key="5">
    <source>
        <dbReference type="PIRSR" id="PIRSR019574-1"/>
    </source>
</evidence>
<dbReference type="GO" id="GO:0042597">
    <property type="term" value="C:periplasmic space"/>
    <property type="evidence" value="ECO:0007669"/>
    <property type="project" value="UniProtKB-SubCell"/>
</dbReference>
<feature type="chain" id="PRO_5016762410" evidence="6">
    <location>
        <begin position="27"/>
        <end position="347"/>
    </location>
</feature>
<dbReference type="Pfam" id="PF13416">
    <property type="entry name" value="SBP_bac_8"/>
    <property type="match status" value="1"/>
</dbReference>
<keyword evidence="3 6" id="KW-0732">Signal</keyword>
<evidence type="ECO:0000256" key="1">
    <source>
        <dbReference type="ARBA" id="ARBA00004418"/>
    </source>
</evidence>
<keyword evidence="2" id="KW-0813">Transport</keyword>
<dbReference type="GO" id="GO:0015846">
    <property type="term" value="P:polyamine transport"/>
    <property type="evidence" value="ECO:0007669"/>
    <property type="project" value="InterPro"/>
</dbReference>
<evidence type="ECO:0000256" key="3">
    <source>
        <dbReference type="ARBA" id="ARBA00022729"/>
    </source>
</evidence>
<comment type="subcellular location">
    <subcellularLocation>
        <location evidence="1">Periplasm</location>
    </subcellularLocation>
</comment>
<dbReference type="Proteomes" id="UP000253426">
    <property type="component" value="Unassembled WGS sequence"/>
</dbReference>
<evidence type="ECO:0000256" key="6">
    <source>
        <dbReference type="SAM" id="SignalP"/>
    </source>
</evidence>
<accession>A0A366HEF5</accession>
<evidence type="ECO:0000313" key="8">
    <source>
        <dbReference type="Proteomes" id="UP000253426"/>
    </source>
</evidence>
<feature type="binding site" evidence="5">
    <location>
        <begin position="167"/>
        <end position="170"/>
    </location>
    <ligand>
        <name>spermidine</name>
        <dbReference type="ChEBI" id="CHEBI:57834"/>
    </ligand>
</feature>
<proteinExistence type="predicted"/>
<dbReference type="PIRSF" id="PIRSF019574">
    <property type="entry name" value="Periplasmic_polyamine_BP"/>
    <property type="match status" value="1"/>
</dbReference>
<gene>
    <name evidence="7" type="ORF">DES53_10815</name>
</gene>
<comment type="caution">
    <text evidence="7">The sequence shown here is derived from an EMBL/GenBank/DDBJ whole genome shotgun (WGS) entry which is preliminary data.</text>
</comment>
<dbReference type="OrthoDB" id="9769319at2"/>
<dbReference type="AlphaFoldDB" id="A0A366HEF5"/>
<dbReference type="EMBL" id="QNRR01000008">
    <property type="protein sequence ID" value="RBP40309.1"/>
    <property type="molecule type" value="Genomic_DNA"/>
</dbReference>
<organism evidence="7 8">
    <name type="scientific">Roseimicrobium gellanilyticum</name>
    <dbReference type="NCBI Taxonomy" id="748857"/>
    <lineage>
        <taxon>Bacteria</taxon>
        <taxon>Pseudomonadati</taxon>
        <taxon>Verrucomicrobiota</taxon>
        <taxon>Verrucomicrobiia</taxon>
        <taxon>Verrucomicrobiales</taxon>
        <taxon>Verrucomicrobiaceae</taxon>
        <taxon>Roseimicrobium</taxon>
    </lineage>
</organism>
<dbReference type="Gene3D" id="3.40.190.10">
    <property type="entry name" value="Periplasmic binding protein-like II"/>
    <property type="match status" value="2"/>
</dbReference>
<dbReference type="PANTHER" id="PTHR30222:SF17">
    <property type="entry name" value="SPERMIDINE_PUTRESCINE-BINDING PERIPLASMIC PROTEIN"/>
    <property type="match status" value="1"/>
</dbReference>
<protein>
    <submittedName>
        <fullName evidence="7">Spermidine/putrescine transport system substrate-binding protein</fullName>
    </submittedName>
</protein>
<evidence type="ECO:0000256" key="4">
    <source>
        <dbReference type="ARBA" id="ARBA00022764"/>
    </source>
</evidence>
<keyword evidence="4" id="KW-0574">Periplasm</keyword>
<name>A0A366HEF5_9BACT</name>
<dbReference type="GO" id="GO:0019808">
    <property type="term" value="F:polyamine binding"/>
    <property type="evidence" value="ECO:0007669"/>
    <property type="project" value="InterPro"/>
</dbReference>
<keyword evidence="8" id="KW-1185">Reference proteome</keyword>
<feature type="signal peptide" evidence="6">
    <location>
        <begin position="1"/>
        <end position="26"/>
    </location>
</feature>
<dbReference type="InterPro" id="IPR006059">
    <property type="entry name" value="SBP"/>
</dbReference>
<reference evidence="7 8" key="1">
    <citation type="submission" date="2018-06" db="EMBL/GenBank/DDBJ databases">
        <title>Genomic Encyclopedia of Type Strains, Phase IV (KMG-IV): sequencing the most valuable type-strain genomes for metagenomic binning, comparative biology and taxonomic classification.</title>
        <authorList>
            <person name="Goeker M."/>
        </authorList>
    </citation>
    <scope>NUCLEOTIDE SEQUENCE [LARGE SCALE GENOMIC DNA]</scope>
    <source>
        <strain evidence="7 8">DSM 25532</strain>
    </source>
</reference>
<evidence type="ECO:0000256" key="2">
    <source>
        <dbReference type="ARBA" id="ARBA00022448"/>
    </source>
</evidence>
<feature type="binding site" evidence="5">
    <location>
        <position position="85"/>
    </location>
    <ligand>
        <name>spermidine</name>
        <dbReference type="ChEBI" id="CHEBI:57834"/>
    </ligand>
</feature>
<dbReference type="PRINTS" id="PR00909">
    <property type="entry name" value="SPERMDNBNDNG"/>
</dbReference>
<dbReference type="SUPFAM" id="SSF53850">
    <property type="entry name" value="Periplasmic binding protein-like II"/>
    <property type="match status" value="1"/>
</dbReference>
<dbReference type="PANTHER" id="PTHR30222">
    <property type="entry name" value="SPERMIDINE/PUTRESCINE-BINDING PERIPLASMIC PROTEIN"/>
    <property type="match status" value="1"/>
</dbReference>
<dbReference type="InterPro" id="IPR001188">
    <property type="entry name" value="Sperm_putr-bd"/>
</dbReference>